<dbReference type="Proteomes" id="UP001189429">
    <property type="component" value="Unassembled WGS sequence"/>
</dbReference>
<name>A0ABN9TGN5_9DINO</name>
<comment type="caution">
    <text evidence="1">The sequence shown here is derived from an EMBL/GenBank/DDBJ whole genome shotgun (WGS) entry which is preliminary data.</text>
</comment>
<keyword evidence="2" id="KW-1185">Reference proteome</keyword>
<proteinExistence type="predicted"/>
<dbReference type="EMBL" id="CAUYUJ010014688">
    <property type="protein sequence ID" value="CAK0844726.1"/>
    <property type="molecule type" value="Genomic_DNA"/>
</dbReference>
<gene>
    <name evidence="1" type="ORF">PCOR1329_LOCUS38754</name>
</gene>
<protein>
    <submittedName>
        <fullName evidence="1">Uncharacterized protein</fullName>
    </submittedName>
</protein>
<organism evidence="1 2">
    <name type="scientific">Prorocentrum cordatum</name>
    <dbReference type="NCBI Taxonomy" id="2364126"/>
    <lineage>
        <taxon>Eukaryota</taxon>
        <taxon>Sar</taxon>
        <taxon>Alveolata</taxon>
        <taxon>Dinophyceae</taxon>
        <taxon>Prorocentrales</taxon>
        <taxon>Prorocentraceae</taxon>
        <taxon>Prorocentrum</taxon>
    </lineage>
</organism>
<evidence type="ECO:0000313" key="1">
    <source>
        <dbReference type="EMBL" id="CAK0844726.1"/>
    </source>
</evidence>
<evidence type="ECO:0000313" key="2">
    <source>
        <dbReference type="Proteomes" id="UP001189429"/>
    </source>
</evidence>
<accession>A0ABN9TGN5</accession>
<reference evidence="1" key="1">
    <citation type="submission" date="2023-10" db="EMBL/GenBank/DDBJ databases">
        <authorList>
            <person name="Chen Y."/>
            <person name="Shah S."/>
            <person name="Dougan E. K."/>
            <person name="Thang M."/>
            <person name="Chan C."/>
        </authorList>
    </citation>
    <scope>NUCLEOTIDE SEQUENCE [LARGE SCALE GENOMIC DNA]</scope>
</reference>
<sequence length="117" mass="12911">MDVACTDMYFVSVNLTGRWVGSQGRAFCASYVAEKESRRWLRYGQVELKVVQGRTKSGIVYLNLFARNLKFVGYPVGGILGLDYHAAAAEHSLKCQKRITLASVPVRTNASTAVAHL</sequence>